<accession>A0A5S3URS3</accession>
<organism evidence="1 2">
    <name type="scientific">Pseudoalteromonas rubra</name>
    <dbReference type="NCBI Taxonomy" id="43658"/>
    <lineage>
        <taxon>Bacteria</taxon>
        <taxon>Pseudomonadati</taxon>
        <taxon>Pseudomonadota</taxon>
        <taxon>Gammaproteobacteria</taxon>
        <taxon>Alteromonadales</taxon>
        <taxon>Pseudoalteromonadaceae</taxon>
        <taxon>Pseudoalteromonas</taxon>
    </lineage>
</organism>
<dbReference type="AlphaFoldDB" id="A0A5S3URS3"/>
<reference evidence="1 2" key="1">
    <citation type="submission" date="2019-10" db="EMBL/GenBank/DDBJ databases">
        <title>Pseudoalteromonas rubra S4059.</title>
        <authorList>
            <person name="Paulsen S."/>
            <person name="Wang X."/>
        </authorList>
    </citation>
    <scope>NUCLEOTIDE SEQUENCE [LARGE SCALE GENOMIC DNA]</scope>
    <source>
        <strain evidence="1 2">S4059</strain>
    </source>
</reference>
<evidence type="ECO:0000313" key="2">
    <source>
        <dbReference type="Proteomes" id="UP000305729"/>
    </source>
</evidence>
<evidence type="ECO:0000313" key="1">
    <source>
        <dbReference type="EMBL" id="QPB82559.1"/>
    </source>
</evidence>
<dbReference type="Proteomes" id="UP000305729">
    <property type="component" value="Chromosome 1"/>
</dbReference>
<proteinExistence type="predicted"/>
<dbReference type="EMBL" id="CP045429">
    <property type="protein sequence ID" value="QPB82559.1"/>
    <property type="molecule type" value="Genomic_DNA"/>
</dbReference>
<sequence>MKKGLMRFGLMALLGVAFTGHASTTQECNGAYVDTIAIEGTRVDIPGLSKTLLISFKDASGNLMTCGMGSGRYVYLKARENPEVFDAMLSVAFMARANNLPVRYMVLADRAIASARELSFLQLQSDVPGFYDTK</sequence>
<protein>
    <submittedName>
        <fullName evidence="1">Uncharacterized protein</fullName>
    </submittedName>
</protein>
<dbReference type="RefSeq" id="WP_138539376.1">
    <property type="nucleotide sequence ID" value="NZ_CP045429.1"/>
</dbReference>
<gene>
    <name evidence="1" type="ORF">CWC22_005955</name>
</gene>
<name>A0A5S3URS3_9GAMM</name>